<proteinExistence type="predicted"/>
<dbReference type="AlphaFoldDB" id="J0J337"/>
<feature type="domain" description="Endonuclease GajA/Old nuclease/RecF-like AAA" evidence="1">
    <location>
        <begin position="1"/>
        <end position="118"/>
    </location>
</feature>
<dbReference type="Gene3D" id="3.40.50.300">
    <property type="entry name" value="P-loop containing nucleotide triphosphate hydrolases"/>
    <property type="match status" value="1"/>
</dbReference>
<evidence type="ECO:0000313" key="2">
    <source>
        <dbReference type="EMBL" id="EJB32265.1"/>
    </source>
</evidence>
<protein>
    <recommendedName>
        <fullName evidence="1">Endonuclease GajA/Old nuclease/RecF-like AAA domain-containing protein</fullName>
    </recommendedName>
</protein>
<gene>
    <name evidence="2" type="ORF">HPNQ4076_1449</name>
</gene>
<dbReference type="EMBL" id="AKNX01000004">
    <property type="protein sequence ID" value="EJB32265.1"/>
    <property type="molecule type" value="Genomic_DNA"/>
</dbReference>
<dbReference type="InterPro" id="IPR041685">
    <property type="entry name" value="AAA_GajA/Old/RecF-like"/>
</dbReference>
<dbReference type="SUPFAM" id="SSF52540">
    <property type="entry name" value="P-loop containing nucleoside triphosphate hydrolases"/>
    <property type="match status" value="1"/>
</dbReference>
<dbReference type="InterPro" id="IPR027417">
    <property type="entry name" value="P-loop_NTPase"/>
</dbReference>
<sequence length="151" mass="17545">MIKSIEIENYKNFKHLKMENFKLINFFTGQNDTSKTNLLEALYINTGLCDSAVQVSLPPEHVVLVSEFRKIKLNNDNLKTFFYQENTANPISIRTEFEHATIPLTIQYPYSKDINLNSDDIHNDKPYKQTNNEATAPIFLQSIFFPHDNDL</sequence>
<dbReference type="Proteomes" id="UP000004074">
    <property type="component" value="Unassembled WGS sequence"/>
</dbReference>
<dbReference type="PATRIC" id="fig|992029.3.peg.1401"/>
<reference evidence="2 3" key="1">
    <citation type="journal article" date="2013" name="Pathog. Dis.">
        <title>Genome sequences of 65 Helicobacter pylori strains isolated from asymptomatic individuals and patients with gastric cancer, peptic ulcer disease, or gastritis.</title>
        <authorList>
            <person name="Blanchard T.G."/>
            <person name="Czinn S.J."/>
            <person name="Correa P."/>
            <person name="Nakazawa T."/>
            <person name="Keelan M."/>
            <person name="Morningstar L."/>
            <person name="Santana-Cruz I."/>
            <person name="Maroo A."/>
            <person name="McCracken C."/>
            <person name="Shefchek K."/>
            <person name="Daugherty S."/>
            <person name="Song Y."/>
            <person name="Fraser C.M."/>
            <person name="Fricke W.F."/>
        </authorList>
    </citation>
    <scope>NUCLEOTIDE SEQUENCE [LARGE SCALE GENOMIC DNA]</scope>
    <source>
        <strain evidence="2 3">NQ4076</strain>
    </source>
</reference>
<comment type="caution">
    <text evidence="2">The sequence shown here is derived from an EMBL/GenBank/DDBJ whole genome shotgun (WGS) entry which is preliminary data.</text>
</comment>
<name>J0J337_HELPX</name>
<accession>J0J337</accession>
<dbReference type="Pfam" id="PF13175">
    <property type="entry name" value="AAA_15"/>
    <property type="match status" value="1"/>
</dbReference>
<evidence type="ECO:0000259" key="1">
    <source>
        <dbReference type="Pfam" id="PF13175"/>
    </source>
</evidence>
<organism evidence="2 3">
    <name type="scientific">Helicobacter pylori NQ4076</name>
    <dbReference type="NCBI Taxonomy" id="992029"/>
    <lineage>
        <taxon>Bacteria</taxon>
        <taxon>Pseudomonadati</taxon>
        <taxon>Campylobacterota</taxon>
        <taxon>Epsilonproteobacteria</taxon>
        <taxon>Campylobacterales</taxon>
        <taxon>Helicobacteraceae</taxon>
        <taxon>Helicobacter</taxon>
    </lineage>
</organism>
<evidence type="ECO:0000313" key="3">
    <source>
        <dbReference type="Proteomes" id="UP000004074"/>
    </source>
</evidence>